<evidence type="ECO:0000313" key="2">
    <source>
        <dbReference type="Proteomes" id="UP000033423"/>
    </source>
</evidence>
<evidence type="ECO:0000313" key="1">
    <source>
        <dbReference type="EMBL" id="KJU84105.1"/>
    </source>
</evidence>
<accession>A0A0F3GQ94</accession>
<dbReference type="InterPro" id="IPR028994">
    <property type="entry name" value="Integrin_alpha_N"/>
</dbReference>
<protein>
    <recommendedName>
        <fullName evidence="3">VCBS repeat-containing protein</fullName>
    </recommendedName>
</protein>
<evidence type="ECO:0008006" key="3">
    <source>
        <dbReference type="Google" id="ProtNLM"/>
    </source>
</evidence>
<gene>
    <name evidence="1" type="ORF">MBAV_003701</name>
</gene>
<dbReference type="Proteomes" id="UP000033423">
    <property type="component" value="Unassembled WGS sequence"/>
</dbReference>
<name>A0A0F3GQ94_9BACT</name>
<feature type="non-terminal residue" evidence="1">
    <location>
        <position position="1"/>
    </location>
</feature>
<keyword evidence="2" id="KW-1185">Reference proteome</keyword>
<dbReference type="EMBL" id="LACI01001620">
    <property type="protein sequence ID" value="KJU84105.1"/>
    <property type="molecule type" value="Genomic_DNA"/>
</dbReference>
<proteinExistence type="predicted"/>
<sequence length="70" mass="7687">IKDGNYLDKARGISSDWQTVVIGDIDGDGMSDIVLQNSTTGDVIAWFMRGFNITGSAVLANDIPREWQIK</sequence>
<reference evidence="1 2" key="1">
    <citation type="submission" date="2015-02" db="EMBL/GenBank/DDBJ databases">
        <title>Single-cell genomics of uncultivated deep-branching MTB reveals a conserved set of magnetosome genes.</title>
        <authorList>
            <person name="Kolinko S."/>
            <person name="Richter M."/>
            <person name="Glockner F.O."/>
            <person name="Brachmann A."/>
            <person name="Schuler D."/>
        </authorList>
    </citation>
    <scope>NUCLEOTIDE SEQUENCE [LARGE SCALE GENOMIC DNA]</scope>
    <source>
        <strain evidence="1">TM-1</strain>
    </source>
</reference>
<organism evidence="1 2">
    <name type="scientific">Candidatus Magnetobacterium bavaricum</name>
    <dbReference type="NCBI Taxonomy" id="29290"/>
    <lineage>
        <taxon>Bacteria</taxon>
        <taxon>Pseudomonadati</taxon>
        <taxon>Nitrospirota</taxon>
        <taxon>Thermodesulfovibrionia</taxon>
        <taxon>Thermodesulfovibrionales</taxon>
        <taxon>Candidatus Magnetobacteriaceae</taxon>
        <taxon>Candidatus Magnetobacterium</taxon>
    </lineage>
</organism>
<dbReference type="SUPFAM" id="SSF69318">
    <property type="entry name" value="Integrin alpha N-terminal domain"/>
    <property type="match status" value="1"/>
</dbReference>
<dbReference type="AlphaFoldDB" id="A0A0F3GQ94"/>
<comment type="caution">
    <text evidence="1">The sequence shown here is derived from an EMBL/GenBank/DDBJ whole genome shotgun (WGS) entry which is preliminary data.</text>
</comment>